<dbReference type="AlphaFoldDB" id="A0A9P7DKH3"/>
<dbReference type="Proteomes" id="UP000719766">
    <property type="component" value="Unassembled WGS sequence"/>
</dbReference>
<protein>
    <submittedName>
        <fullName evidence="2">Uncharacterized protein</fullName>
    </submittedName>
</protein>
<keyword evidence="1" id="KW-0812">Transmembrane</keyword>
<accession>A0A9P7DKH3</accession>
<dbReference type="EMBL" id="JABBWE010000017">
    <property type="protein sequence ID" value="KAG1797031.1"/>
    <property type="molecule type" value="Genomic_DNA"/>
</dbReference>
<comment type="caution">
    <text evidence="2">The sequence shown here is derived from an EMBL/GenBank/DDBJ whole genome shotgun (WGS) entry which is preliminary data.</text>
</comment>
<keyword evidence="1" id="KW-0472">Membrane</keyword>
<dbReference type="OrthoDB" id="2638035at2759"/>
<dbReference type="RefSeq" id="XP_041162302.1">
    <property type="nucleotide sequence ID" value="XM_041310080.1"/>
</dbReference>
<dbReference type="GeneID" id="64603844"/>
<evidence type="ECO:0000256" key="1">
    <source>
        <dbReference type="SAM" id="Phobius"/>
    </source>
</evidence>
<feature type="transmembrane region" description="Helical" evidence="1">
    <location>
        <begin position="72"/>
        <end position="91"/>
    </location>
</feature>
<feature type="transmembrane region" description="Helical" evidence="1">
    <location>
        <begin position="111"/>
        <end position="132"/>
    </location>
</feature>
<feature type="transmembrane region" description="Helical" evidence="1">
    <location>
        <begin position="12"/>
        <end position="35"/>
    </location>
</feature>
<feature type="transmembrane region" description="Helical" evidence="1">
    <location>
        <begin position="184"/>
        <end position="205"/>
    </location>
</feature>
<evidence type="ECO:0000313" key="2">
    <source>
        <dbReference type="EMBL" id="KAG1797031.1"/>
    </source>
</evidence>
<sequence>MPINIVGFVVRAIIFIYCTGILVMIAVMDILGSGFSRARTVVGVMVSTWSLALVLSVFPTTREEVRDRQERLIGPVQFLSFFFTLFWGVWFDPWSDESISAGLFVGVSRHTVILLGHPIFTLSIGFFADLNLHLIELEGDPVSTACYFLSLLGLIHPPCSHIPLAPNHTVANPETPTQNSHIVTALHCASWFLLYVVLYATLLSLHTYITTA</sequence>
<gene>
    <name evidence="2" type="ORF">HD556DRAFT_268670</name>
</gene>
<proteinExistence type="predicted"/>
<keyword evidence="1" id="KW-1133">Transmembrane helix</keyword>
<feature type="transmembrane region" description="Helical" evidence="1">
    <location>
        <begin position="41"/>
        <end position="60"/>
    </location>
</feature>
<name>A0A9P7DKH3_9AGAM</name>
<evidence type="ECO:0000313" key="3">
    <source>
        <dbReference type="Proteomes" id="UP000719766"/>
    </source>
</evidence>
<reference evidence="2" key="1">
    <citation type="journal article" date="2020" name="New Phytol.">
        <title>Comparative genomics reveals dynamic genome evolution in host specialist ectomycorrhizal fungi.</title>
        <authorList>
            <person name="Lofgren L.A."/>
            <person name="Nguyen N.H."/>
            <person name="Vilgalys R."/>
            <person name="Ruytinx J."/>
            <person name="Liao H.L."/>
            <person name="Branco S."/>
            <person name="Kuo A."/>
            <person name="LaButti K."/>
            <person name="Lipzen A."/>
            <person name="Andreopoulos W."/>
            <person name="Pangilinan J."/>
            <person name="Riley R."/>
            <person name="Hundley H."/>
            <person name="Na H."/>
            <person name="Barry K."/>
            <person name="Grigoriev I.V."/>
            <person name="Stajich J.E."/>
            <person name="Kennedy P.G."/>
        </authorList>
    </citation>
    <scope>NUCLEOTIDE SEQUENCE</scope>
    <source>
        <strain evidence="2">S12</strain>
    </source>
</reference>
<organism evidence="2 3">
    <name type="scientific">Suillus plorans</name>
    <dbReference type="NCBI Taxonomy" id="116603"/>
    <lineage>
        <taxon>Eukaryota</taxon>
        <taxon>Fungi</taxon>
        <taxon>Dikarya</taxon>
        <taxon>Basidiomycota</taxon>
        <taxon>Agaricomycotina</taxon>
        <taxon>Agaricomycetes</taxon>
        <taxon>Agaricomycetidae</taxon>
        <taxon>Boletales</taxon>
        <taxon>Suillineae</taxon>
        <taxon>Suillaceae</taxon>
        <taxon>Suillus</taxon>
    </lineage>
</organism>
<keyword evidence="3" id="KW-1185">Reference proteome</keyword>